<comment type="caution">
    <text evidence="2">The sequence shown here is derived from an EMBL/GenBank/DDBJ whole genome shotgun (WGS) entry which is preliminary data.</text>
</comment>
<dbReference type="AlphaFoldDB" id="A0A426Z095"/>
<accession>A0A426Z095</accession>
<proteinExistence type="predicted"/>
<name>A0A426Z095_ENSVE</name>
<organism evidence="2 3">
    <name type="scientific">Ensete ventricosum</name>
    <name type="common">Abyssinian banana</name>
    <name type="synonym">Musa ensete</name>
    <dbReference type="NCBI Taxonomy" id="4639"/>
    <lineage>
        <taxon>Eukaryota</taxon>
        <taxon>Viridiplantae</taxon>
        <taxon>Streptophyta</taxon>
        <taxon>Embryophyta</taxon>
        <taxon>Tracheophyta</taxon>
        <taxon>Spermatophyta</taxon>
        <taxon>Magnoliopsida</taxon>
        <taxon>Liliopsida</taxon>
        <taxon>Zingiberales</taxon>
        <taxon>Musaceae</taxon>
        <taxon>Ensete</taxon>
    </lineage>
</organism>
<feature type="region of interest" description="Disordered" evidence="1">
    <location>
        <begin position="193"/>
        <end position="220"/>
    </location>
</feature>
<evidence type="ECO:0000313" key="3">
    <source>
        <dbReference type="Proteomes" id="UP000287651"/>
    </source>
</evidence>
<reference evidence="2 3" key="1">
    <citation type="journal article" date="2014" name="Agronomy (Basel)">
        <title>A Draft Genome Sequence for Ensete ventricosum, the Drought-Tolerant Tree Against Hunger.</title>
        <authorList>
            <person name="Harrison J."/>
            <person name="Moore K.A."/>
            <person name="Paszkiewicz K."/>
            <person name="Jones T."/>
            <person name="Grant M."/>
            <person name="Ambacheew D."/>
            <person name="Muzemil S."/>
            <person name="Studholme D.J."/>
        </authorList>
    </citation>
    <scope>NUCLEOTIDE SEQUENCE [LARGE SCALE GENOMIC DNA]</scope>
</reference>
<dbReference type="EMBL" id="AMZH03009171">
    <property type="protein sequence ID" value="RRT57416.1"/>
    <property type="molecule type" value="Genomic_DNA"/>
</dbReference>
<dbReference type="Proteomes" id="UP000287651">
    <property type="component" value="Unassembled WGS sequence"/>
</dbReference>
<evidence type="ECO:0000313" key="2">
    <source>
        <dbReference type="EMBL" id="RRT57416.1"/>
    </source>
</evidence>
<feature type="compositionally biased region" description="Polar residues" evidence="1">
    <location>
        <begin position="209"/>
        <end position="218"/>
    </location>
</feature>
<gene>
    <name evidence="2" type="ORF">B296_00015019</name>
</gene>
<evidence type="ECO:0000256" key="1">
    <source>
        <dbReference type="SAM" id="MobiDB-lite"/>
    </source>
</evidence>
<protein>
    <submittedName>
        <fullName evidence="2">Uncharacterized protein</fullName>
    </submittedName>
</protein>
<sequence>MMTSIPALWLDFVSGYDLCILLLPSLSSAPVAQVAIVAAVHIFPLHTFSLCWRLYFFLRQSIVVDSSAKYLCEIAGTIVLPYRDRHDGIRNCVAPGCRRSAMPAASFPAYVVVVATRLTPVNGRRHSFGSLTTHPPLIIVSPTIAGNTYYKCKAFRSSREEPRRATSCALPLLYDGDMFAVSDKIIPYVYSSQPQGKIDDDDDDDATLSRPNGVTYTESIPVKGL</sequence>